<dbReference type="Proteomes" id="UP000051952">
    <property type="component" value="Unassembled WGS sequence"/>
</dbReference>
<feature type="compositionally biased region" description="Polar residues" evidence="1">
    <location>
        <begin position="250"/>
        <end position="266"/>
    </location>
</feature>
<evidence type="ECO:0000256" key="1">
    <source>
        <dbReference type="SAM" id="MobiDB-lite"/>
    </source>
</evidence>
<dbReference type="EMBL" id="CYKH01000850">
    <property type="protein sequence ID" value="CUG51063.1"/>
    <property type="molecule type" value="Genomic_DNA"/>
</dbReference>
<proteinExistence type="predicted"/>
<evidence type="ECO:0000313" key="3">
    <source>
        <dbReference type="Proteomes" id="UP000051952"/>
    </source>
</evidence>
<dbReference type="AlphaFoldDB" id="A0A0S4J1V9"/>
<accession>A0A0S4J1V9</accession>
<feature type="region of interest" description="Disordered" evidence="1">
    <location>
        <begin position="1"/>
        <end position="40"/>
    </location>
</feature>
<reference evidence="3" key="1">
    <citation type="submission" date="2015-09" db="EMBL/GenBank/DDBJ databases">
        <authorList>
            <consortium name="Pathogen Informatics"/>
        </authorList>
    </citation>
    <scope>NUCLEOTIDE SEQUENCE [LARGE SCALE GENOMIC DNA]</scope>
    <source>
        <strain evidence="3">Lake Konstanz</strain>
    </source>
</reference>
<sequence length="317" mass="34757">MSSSGGFFDRFGAKERTGLGGRSKVLVSPEPTSPMRVPPSAGYFAVPQQYGYEGQRSVDADTRLLMGIGAGPASTFRTSEVLRGAQGPPGAGAARWLDFNSTGEDDTDTDGRTFFEDVERMRLAHATGSNANIYGTPFHVTQMREEELRRRRPSFGEDPHHEPPPMASHYVVPPVQYTSPTHYALPSHRPRQGMHLAPMDYAASPSPPAPSIMMHHEGSPFSPHLQRKAPRSLDPITLPINKERKRIQPRKQTTAHTSSPQSSYQHEQQEGGARTHRASPPLISKLPPPHRKDVANLPGAVYSRAIPQVVHGILYGA</sequence>
<organism evidence="2 3">
    <name type="scientific">Bodo saltans</name>
    <name type="common">Flagellated protozoan</name>
    <dbReference type="NCBI Taxonomy" id="75058"/>
    <lineage>
        <taxon>Eukaryota</taxon>
        <taxon>Discoba</taxon>
        <taxon>Euglenozoa</taxon>
        <taxon>Kinetoplastea</taxon>
        <taxon>Metakinetoplastina</taxon>
        <taxon>Eubodonida</taxon>
        <taxon>Bodonidae</taxon>
        <taxon>Bodo</taxon>
    </lineage>
</organism>
<protein>
    <submittedName>
        <fullName evidence="2">Uncharacterized protein</fullName>
    </submittedName>
</protein>
<gene>
    <name evidence="2" type="ORF">BSAL_80405</name>
</gene>
<feature type="region of interest" description="Disordered" evidence="1">
    <location>
        <begin position="198"/>
        <end position="291"/>
    </location>
</feature>
<evidence type="ECO:0000313" key="2">
    <source>
        <dbReference type="EMBL" id="CUG51063.1"/>
    </source>
</evidence>
<keyword evidence="3" id="KW-1185">Reference proteome</keyword>
<name>A0A0S4J1V9_BODSA</name>
<dbReference type="VEuPathDB" id="TriTrypDB:BSAL_80405"/>